<evidence type="ECO:0000256" key="2">
    <source>
        <dbReference type="SAM" id="Phobius"/>
    </source>
</evidence>
<feature type="compositionally biased region" description="Basic and acidic residues" evidence="1">
    <location>
        <begin position="435"/>
        <end position="444"/>
    </location>
</feature>
<dbReference type="Pfam" id="PF00078">
    <property type="entry name" value="RVT_1"/>
    <property type="match status" value="1"/>
</dbReference>
<evidence type="ECO:0000313" key="4">
    <source>
        <dbReference type="EMBL" id="GBM51461.1"/>
    </source>
</evidence>
<dbReference type="Pfam" id="PF03564">
    <property type="entry name" value="DUF1759"/>
    <property type="match status" value="1"/>
</dbReference>
<dbReference type="Pfam" id="PF17921">
    <property type="entry name" value="Integrase_H2C2"/>
    <property type="match status" value="1"/>
</dbReference>
<dbReference type="InterPro" id="IPR043128">
    <property type="entry name" value="Rev_trsase/Diguanyl_cyclase"/>
</dbReference>
<dbReference type="InterPro" id="IPR001584">
    <property type="entry name" value="Integrase_cat-core"/>
</dbReference>
<dbReference type="EMBL" id="BGPR01001337">
    <property type="protein sequence ID" value="GBM51461.1"/>
    <property type="molecule type" value="Genomic_DNA"/>
</dbReference>
<dbReference type="SUPFAM" id="SSF53098">
    <property type="entry name" value="Ribonuclease H-like"/>
    <property type="match status" value="1"/>
</dbReference>
<keyword evidence="2" id="KW-1133">Transmembrane helix</keyword>
<dbReference type="Pfam" id="PF05380">
    <property type="entry name" value="Peptidase_A17"/>
    <property type="match status" value="1"/>
</dbReference>
<dbReference type="GO" id="GO:0003676">
    <property type="term" value="F:nucleic acid binding"/>
    <property type="evidence" value="ECO:0007669"/>
    <property type="project" value="InterPro"/>
</dbReference>
<dbReference type="Gene3D" id="3.30.70.270">
    <property type="match status" value="1"/>
</dbReference>
<reference evidence="4 5" key="1">
    <citation type="journal article" date="2019" name="Sci. Rep.">
        <title>Orb-weaving spider Araneus ventricosus genome elucidates the spidroin gene catalogue.</title>
        <authorList>
            <person name="Kono N."/>
            <person name="Nakamura H."/>
            <person name="Ohtoshi R."/>
            <person name="Moran D.A.P."/>
            <person name="Shinohara A."/>
            <person name="Yoshida Y."/>
            <person name="Fujiwara M."/>
            <person name="Mori M."/>
            <person name="Tomita M."/>
            <person name="Arakawa K."/>
        </authorList>
    </citation>
    <scope>NUCLEOTIDE SEQUENCE [LARGE SCALE GENOMIC DNA]</scope>
</reference>
<dbReference type="Gene3D" id="3.10.10.10">
    <property type="entry name" value="HIV Type 1 Reverse Transcriptase, subunit A, domain 1"/>
    <property type="match status" value="1"/>
</dbReference>
<keyword evidence="2" id="KW-0472">Membrane</keyword>
<feature type="domain" description="Integrase catalytic" evidence="3">
    <location>
        <begin position="1434"/>
        <end position="1626"/>
    </location>
</feature>
<dbReference type="Proteomes" id="UP000499080">
    <property type="component" value="Unassembled WGS sequence"/>
</dbReference>
<dbReference type="InterPro" id="IPR043502">
    <property type="entry name" value="DNA/RNA_pol_sf"/>
</dbReference>
<organism evidence="4 5">
    <name type="scientific">Araneus ventricosus</name>
    <name type="common">Orbweaver spider</name>
    <name type="synonym">Epeira ventricosa</name>
    <dbReference type="NCBI Taxonomy" id="182803"/>
    <lineage>
        <taxon>Eukaryota</taxon>
        <taxon>Metazoa</taxon>
        <taxon>Ecdysozoa</taxon>
        <taxon>Arthropoda</taxon>
        <taxon>Chelicerata</taxon>
        <taxon>Arachnida</taxon>
        <taxon>Araneae</taxon>
        <taxon>Araneomorphae</taxon>
        <taxon>Entelegynae</taxon>
        <taxon>Araneoidea</taxon>
        <taxon>Araneidae</taxon>
        <taxon>Araneus</taxon>
    </lineage>
</organism>
<feature type="region of interest" description="Disordered" evidence="1">
    <location>
        <begin position="432"/>
        <end position="458"/>
    </location>
</feature>
<dbReference type="Pfam" id="PF13650">
    <property type="entry name" value="Asp_protease_2"/>
    <property type="match status" value="1"/>
</dbReference>
<dbReference type="InterPro" id="IPR008042">
    <property type="entry name" value="Retrotrans_Pao"/>
</dbReference>
<evidence type="ECO:0000259" key="3">
    <source>
        <dbReference type="PROSITE" id="PS50994"/>
    </source>
</evidence>
<dbReference type="InterPro" id="IPR041588">
    <property type="entry name" value="Integrase_H2C2"/>
</dbReference>
<gene>
    <name evidence="4" type="ORF">AVEN_147140_1</name>
</gene>
<dbReference type="InterPro" id="IPR012337">
    <property type="entry name" value="RNaseH-like_sf"/>
</dbReference>
<dbReference type="Gene3D" id="2.40.70.10">
    <property type="entry name" value="Acid Proteases"/>
    <property type="match status" value="1"/>
</dbReference>
<dbReference type="Pfam" id="PF18701">
    <property type="entry name" value="DUF5641"/>
    <property type="match status" value="1"/>
</dbReference>
<comment type="caution">
    <text evidence="4">The sequence shown here is derived from an EMBL/GenBank/DDBJ whole genome shotgun (WGS) entry which is preliminary data.</text>
</comment>
<dbReference type="SUPFAM" id="SSF56672">
    <property type="entry name" value="DNA/RNA polymerases"/>
    <property type="match status" value="1"/>
</dbReference>
<dbReference type="GO" id="GO:0015074">
    <property type="term" value="P:DNA integration"/>
    <property type="evidence" value="ECO:0007669"/>
    <property type="project" value="InterPro"/>
</dbReference>
<evidence type="ECO:0000256" key="1">
    <source>
        <dbReference type="SAM" id="MobiDB-lite"/>
    </source>
</evidence>
<keyword evidence="5" id="KW-1185">Reference proteome</keyword>
<dbReference type="OrthoDB" id="6469925at2759"/>
<dbReference type="GO" id="GO:0071897">
    <property type="term" value="P:DNA biosynthetic process"/>
    <property type="evidence" value="ECO:0007669"/>
    <property type="project" value="UniProtKB-ARBA"/>
</dbReference>
<sequence length="1778" mass="204920">MDLERLKAKRTTTRSLFTRLTTKINTGIETPVGENLNKEVKLGDLCELRCQLIEKINELKELDLQVEKVVNISEIEKEVTDSEKYRETGIVLKSRLDRCISSLERMSNILQANQNTEHAVGVTETNVIPYKTKSNVKLPQITICTFNGDCSEWLNFYNSFEVAIHNNESLSKIEKFTYLKSYLRGTALTAISGFSLTNENYDSSIELLKQRFGRKDLAINTHMNKLLQLEAVKSVNNLIALRKLHDSIETQVRSLQSLNVNTETYSNLLFPVILQKIPLEINLQYNRQRKDEAIDIKDLITFIRKEIECRENAFSMSNPSGSYFEKEWRQTNQKQNHPIKTHFKSSHAMTNHSEPGSNCVFCSQGNKSETDHSSENCPLSVQERRDAIKLSNRCYLCFKLSHTARICRKKYLACRCKNRFLHHKLLCDTSFPHSEPPKEGDSTDRSSNQIKHSARVNSQGQIPTEVLSALNKKYGDSTFLQTFVAEINNKRVRGILDTGSSRSFVLKDIAEQLKLKPSAKEELLIYTFGSNGKKESFDIVDLNSRNIRNPQLSVNIKAAVTDRITRGKVSVPSKFIKEIASEKGLTLADDGCSSDIDLLIGSDFICEILGERNLKISKRLMVTNSIFGEILQGRINDEGKVNEIQVNYLSVMDGKMDYDKINEFWELENMGINSQENINVEMQILEKFEENTTCTNGRYETKLLWKDDPSQLNNNYEIAEKRLFNLNDKFKRDKNLYLNYKEIIQQQLKDGIVEYANCEPNNTCPGYFMPHHAVIREQKETTKVRICFDASSKSKGQVSLNDLLYSGPNLNSELLRIVLKFRIGKIAMCADIQRTFLEIGIKENDRKYLQFLWGQDNGTCLDLEGQPIRALKMKRVPFGVNCSPFILAATIRTHLKKYPHLEVTQKLNDLYVDDFLCSVETLPKAKEYYKDASQILKEAGMNLRKWVTSSPDLERWWKNNEVDYRGCVAESEVTQKVLGLVWNHHLDCLKVDIGMLTPFTVRMKLLLQNTWERDLQWDEPLPPDIHETFQSWLDEVDTASQISLSRPYFLNTETEPAEIHIFSDASPKAYGCVAYFRKVTDGTISSSFIVAKCRLAPLKKLSLARLELMGALVSARLAEYLQKTFPWITSDHIFFWSDSQITLHWINGDPLRWKEFVRNRVREIQEKTNRHHWNYCRGKTNPADKLTRGLSIHVLVEDDVWWHGPDWLTSQNLSFNNSADSEINETDIAEELTKNYVPVMAVTEHYRNDFIDNLLSITNDYTKLIRIILYVFRFAANCRFPESKKFGPVKADERVRAENFLIRMVQEGKFQEEIKDLKRGKGVSNKSKLSSLNVFIDENGILKVGGRLKHSKLNVYSKHPIVLPTNHILTTNILVHYHKKYLHLGAQALLYQVRQKFWPINGKHNCKKVIFKCITCAKNKPVLTSQIMGDLPTDRVTPNHVFNVTGIDFAGPFFLKFKNQRKGILNKVYVVIYVCLCTKALHLDFVTDQTSDCFIASLKRFFGRRGKCAKILTDNSKIFVGADKEIKMLYDHVNSPDQCLSEFLTSESIEWKFIPPKSPNFGGIWEAGVKSFKFHLKRVIGSQKLTLEEFITILAEIEDVLNSRPLTPEFDDFETLSPGHFLIGRPINGIVEPLLSEIKETRLSKWQKITKFSRSVWKVWKRDYLCNLQQRYKWKFKVNDVKVGTLVLIKNENLPGTKWLLGRISELFHGKDNQIRVVNIKLPNGTVLKRNVRDVAILPTENEMCLILLILYLFQWYILYNQNLDVVFVLVVVICIIL</sequence>
<accession>A0A4Y2GDL3</accession>
<dbReference type="PANTHER" id="PTHR47331:SF5">
    <property type="entry name" value="RIBONUCLEASE H"/>
    <property type="match status" value="1"/>
</dbReference>
<dbReference type="InterPro" id="IPR000477">
    <property type="entry name" value="RT_dom"/>
</dbReference>
<proteinExistence type="predicted"/>
<dbReference type="PANTHER" id="PTHR47331">
    <property type="entry name" value="PHD-TYPE DOMAIN-CONTAINING PROTEIN"/>
    <property type="match status" value="1"/>
</dbReference>
<name>A0A4Y2GDL3_ARAVE</name>
<dbReference type="InterPro" id="IPR036397">
    <property type="entry name" value="RNaseH_sf"/>
</dbReference>
<feature type="transmembrane region" description="Helical" evidence="2">
    <location>
        <begin position="1746"/>
        <end position="1777"/>
    </location>
</feature>
<dbReference type="PROSITE" id="PS50994">
    <property type="entry name" value="INTEGRASE"/>
    <property type="match status" value="1"/>
</dbReference>
<dbReference type="InterPro" id="IPR021109">
    <property type="entry name" value="Peptidase_aspartic_dom_sf"/>
</dbReference>
<dbReference type="InterPro" id="IPR040676">
    <property type="entry name" value="DUF5641"/>
</dbReference>
<dbReference type="GO" id="GO:0042575">
    <property type="term" value="C:DNA polymerase complex"/>
    <property type="evidence" value="ECO:0007669"/>
    <property type="project" value="UniProtKB-ARBA"/>
</dbReference>
<protein>
    <recommendedName>
        <fullName evidence="3">Integrase catalytic domain-containing protein</fullName>
    </recommendedName>
</protein>
<feature type="compositionally biased region" description="Polar residues" evidence="1">
    <location>
        <begin position="445"/>
        <end position="458"/>
    </location>
</feature>
<evidence type="ECO:0000313" key="5">
    <source>
        <dbReference type="Proteomes" id="UP000499080"/>
    </source>
</evidence>
<dbReference type="Gene3D" id="3.30.420.10">
    <property type="entry name" value="Ribonuclease H-like superfamily/Ribonuclease H"/>
    <property type="match status" value="1"/>
</dbReference>
<dbReference type="InterPro" id="IPR005312">
    <property type="entry name" value="DUF1759"/>
</dbReference>
<keyword evidence="2" id="KW-0812">Transmembrane</keyword>